<dbReference type="PROSITE" id="PS51725">
    <property type="entry name" value="ABM"/>
    <property type="match status" value="1"/>
</dbReference>
<reference evidence="2 3" key="1">
    <citation type="submission" date="2020-08" db="EMBL/GenBank/DDBJ databases">
        <title>Sequencing the genomes of 1000 actinobacteria strains.</title>
        <authorList>
            <person name="Klenk H.-P."/>
        </authorList>
    </citation>
    <scope>NUCLEOTIDE SEQUENCE [LARGE SCALE GENOMIC DNA]</scope>
    <source>
        <strain evidence="2 3">DSM 44551</strain>
    </source>
</reference>
<dbReference type="InterPro" id="IPR007138">
    <property type="entry name" value="ABM_dom"/>
</dbReference>
<dbReference type="InterPro" id="IPR050744">
    <property type="entry name" value="AI-2_Isomerase_LsrG"/>
</dbReference>
<keyword evidence="2" id="KW-0560">Oxidoreductase</keyword>
<dbReference type="Gene3D" id="3.30.70.100">
    <property type="match status" value="1"/>
</dbReference>
<dbReference type="Pfam" id="PF03992">
    <property type="entry name" value="ABM"/>
    <property type="match status" value="1"/>
</dbReference>
<dbReference type="Proteomes" id="UP000572635">
    <property type="component" value="Unassembled WGS sequence"/>
</dbReference>
<dbReference type="RefSeq" id="WP_184394514.1">
    <property type="nucleotide sequence ID" value="NZ_BAAAJD010000033.1"/>
</dbReference>
<keyword evidence="2" id="KW-0503">Monooxygenase</keyword>
<keyword evidence="3" id="KW-1185">Reference proteome</keyword>
<feature type="domain" description="ABM" evidence="1">
    <location>
        <begin position="9"/>
        <end position="98"/>
    </location>
</feature>
<dbReference type="InterPro" id="IPR011008">
    <property type="entry name" value="Dimeric_a/b-barrel"/>
</dbReference>
<protein>
    <submittedName>
        <fullName evidence="2">Quinol monooxygenase YgiN</fullName>
    </submittedName>
</protein>
<gene>
    <name evidence="2" type="ORF">HDA36_004238</name>
</gene>
<comment type="caution">
    <text evidence="2">The sequence shown here is derived from an EMBL/GenBank/DDBJ whole genome shotgun (WGS) entry which is preliminary data.</text>
</comment>
<name>A0A7W8VFP1_9ACTN</name>
<dbReference type="PANTHER" id="PTHR33336">
    <property type="entry name" value="QUINOL MONOOXYGENASE YGIN-RELATED"/>
    <property type="match status" value="1"/>
</dbReference>
<dbReference type="GO" id="GO:0005829">
    <property type="term" value="C:cytosol"/>
    <property type="evidence" value="ECO:0007669"/>
    <property type="project" value="TreeGrafter"/>
</dbReference>
<dbReference type="AlphaFoldDB" id="A0A7W8VFP1"/>
<proteinExistence type="predicted"/>
<evidence type="ECO:0000259" key="1">
    <source>
        <dbReference type="PROSITE" id="PS51725"/>
    </source>
</evidence>
<dbReference type="GO" id="GO:0004497">
    <property type="term" value="F:monooxygenase activity"/>
    <property type="evidence" value="ECO:0007669"/>
    <property type="project" value="UniProtKB-KW"/>
</dbReference>
<dbReference type="EMBL" id="JACHDB010000001">
    <property type="protein sequence ID" value="MBB5434154.1"/>
    <property type="molecule type" value="Genomic_DNA"/>
</dbReference>
<dbReference type="SUPFAM" id="SSF54909">
    <property type="entry name" value="Dimeric alpha+beta barrel"/>
    <property type="match status" value="1"/>
</dbReference>
<accession>A0A7W8VFP1</accession>
<evidence type="ECO:0000313" key="2">
    <source>
        <dbReference type="EMBL" id="MBB5434154.1"/>
    </source>
</evidence>
<organism evidence="2 3">
    <name type="scientific">Nocardiopsis composta</name>
    <dbReference type="NCBI Taxonomy" id="157465"/>
    <lineage>
        <taxon>Bacteria</taxon>
        <taxon>Bacillati</taxon>
        <taxon>Actinomycetota</taxon>
        <taxon>Actinomycetes</taxon>
        <taxon>Streptosporangiales</taxon>
        <taxon>Nocardiopsidaceae</taxon>
        <taxon>Nocardiopsis</taxon>
    </lineage>
</organism>
<dbReference type="PANTHER" id="PTHR33336:SF3">
    <property type="entry name" value="ABM DOMAIN-CONTAINING PROTEIN"/>
    <property type="match status" value="1"/>
</dbReference>
<evidence type="ECO:0000313" key="3">
    <source>
        <dbReference type="Proteomes" id="UP000572635"/>
    </source>
</evidence>
<sequence length="102" mass="11458">MNDTSGRHYLVLAEYLPEEGRTAEVLALLGELAEASRAEPGNLGYRFHRDAERPDRILIVEHYTDAAAFQAHRDSEHFRRIGAGRILPLLAERTVTAYEGPV</sequence>